<name>A0A6N8FMZ5_9BACI</name>
<dbReference type="CDD" id="cd03025">
    <property type="entry name" value="DsbA_FrnE_like"/>
    <property type="match status" value="1"/>
</dbReference>
<comment type="similarity">
    <text evidence="2">Belongs to the SpxH family.</text>
</comment>
<dbReference type="PANTHER" id="PTHR13887:SF47">
    <property type="entry name" value="CLPXP ADAPTER PROTEIN SPXH"/>
    <property type="match status" value="1"/>
</dbReference>
<protein>
    <recommendedName>
        <fullName evidence="2">ClpXP adapter protein SpxH</fullName>
    </recommendedName>
</protein>
<dbReference type="InterPro" id="IPR046404">
    <property type="entry name" value="Adapter_SpxH"/>
</dbReference>
<dbReference type="AlphaFoldDB" id="A0A6N8FMZ5"/>
<comment type="caution">
    <text evidence="3">The sequence shown here is derived from an EMBL/GenBank/DDBJ whole genome shotgun (WGS) entry which is preliminary data.</text>
</comment>
<accession>A0A6N8FMZ5</accession>
<organism evidence="3 4">
    <name type="scientific">Ornithinibacillus caprae</name>
    <dbReference type="NCBI Taxonomy" id="2678566"/>
    <lineage>
        <taxon>Bacteria</taxon>
        <taxon>Bacillati</taxon>
        <taxon>Bacillota</taxon>
        <taxon>Bacilli</taxon>
        <taxon>Bacillales</taxon>
        <taxon>Bacillaceae</taxon>
        <taxon>Ornithinibacillus</taxon>
    </lineage>
</organism>
<evidence type="ECO:0000313" key="3">
    <source>
        <dbReference type="EMBL" id="MUK90571.1"/>
    </source>
</evidence>
<evidence type="ECO:0000256" key="2">
    <source>
        <dbReference type="HAMAP-Rule" id="MF_02245"/>
    </source>
</evidence>
<proteinExistence type="inferred from homology"/>
<dbReference type="Gene3D" id="3.40.30.10">
    <property type="entry name" value="Glutaredoxin"/>
    <property type="match status" value="1"/>
</dbReference>
<comment type="subunit">
    <text evidence="2">Interacts with Spx.</text>
</comment>
<comment type="function">
    <text evidence="2">Adapter protein required for efficient degradation of Spx by ClpXP under non-stress conditions. Interaction with Spx stabilizes Spx and exposes the C-terminus of Spx for recognition and proteolysis by ClpXP.</text>
</comment>
<comment type="subcellular location">
    <subcellularLocation>
        <location evidence="2">Cytoplasm</location>
    </subcellularLocation>
</comment>
<evidence type="ECO:0000256" key="1">
    <source>
        <dbReference type="ARBA" id="ARBA00022490"/>
    </source>
</evidence>
<evidence type="ECO:0000313" key="4">
    <source>
        <dbReference type="Proteomes" id="UP000469125"/>
    </source>
</evidence>
<dbReference type="Pfam" id="PF13743">
    <property type="entry name" value="Thioredoxin_5"/>
    <property type="match status" value="1"/>
</dbReference>
<dbReference type="Proteomes" id="UP000469125">
    <property type="component" value="Unassembled WGS sequence"/>
</dbReference>
<gene>
    <name evidence="2" type="primary">spxH</name>
    <name evidence="3" type="ORF">GMD78_19630</name>
</gene>
<dbReference type="HAMAP" id="MF_02245">
    <property type="entry name" value="Adapter_SpxH"/>
    <property type="match status" value="1"/>
</dbReference>
<sequence>MYWTWLVPVNELRNSKTLHILNTLERRIDVSWNHAELESSNQTNTSHKYSYVVNKPIEIYVFIDPLCPECWSLEPYLKKLSIEYGRFFTLYPIMGGYLNPLTKDKFDQPKKLKDIWEKTAKRTGMSCDGDLWIENPINSPKMAFLAIKAAELQGKRAGRVFLRKVQESVFLNKQDISDENVLIQCAKDAELDLNEFKNDLHSPSAKKALQCDLKLTKEMDVDYTPTIVFFNQNAEEQGLKISGLYPYDIYVRVLSEMLQKQPIPSEKPPLEDFLSYYDVVGSKEVSVVYNWTVNKAEREMKKLQLRQKTEKITAKYGSFWKHIK</sequence>
<dbReference type="EMBL" id="WOCA01000024">
    <property type="protein sequence ID" value="MUK90571.1"/>
    <property type="molecule type" value="Genomic_DNA"/>
</dbReference>
<dbReference type="PANTHER" id="PTHR13887">
    <property type="entry name" value="GLUTATHIONE S-TRANSFERASE KAPPA"/>
    <property type="match status" value="1"/>
</dbReference>
<reference evidence="3 4" key="1">
    <citation type="submission" date="2019-11" db="EMBL/GenBank/DDBJ databases">
        <authorList>
            <person name="Li X."/>
        </authorList>
    </citation>
    <scope>NUCLEOTIDE SEQUENCE [LARGE SCALE GENOMIC DNA]</scope>
    <source>
        <strain evidence="3 4">L9</strain>
    </source>
</reference>
<dbReference type="InterPro" id="IPR036249">
    <property type="entry name" value="Thioredoxin-like_sf"/>
</dbReference>
<keyword evidence="1 2" id="KW-0963">Cytoplasm</keyword>
<keyword evidence="4" id="KW-1185">Reference proteome</keyword>
<dbReference type="GO" id="GO:0005737">
    <property type="term" value="C:cytoplasm"/>
    <property type="evidence" value="ECO:0007669"/>
    <property type="project" value="UniProtKB-SubCell"/>
</dbReference>
<dbReference type="SUPFAM" id="SSF52833">
    <property type="entry name" value="Thioredoxin-like"/>
    <property type="match status" value="1"/>
</dbReference>